<dbReference type="KEGG" id="snn:EWH46_15880"/>
<accession>A0A5C1Q4P8</accession>
<name>A0A5C1Q4P8_9BURK</name>
<gene>
    <name evidence="2" type="ORF">ABIC99_000853</name>
    <name evidence="3" type="ORF">EWH46_15880</name>
</gene>
<dbReference type="Proteomes" id="UP001549111">
    <property type="component" value="Unassembled WGS sequence"/>
</dbReference>
<keyword evidence="5" id="KW-1185">Reference proteome</keyword>
<dbReference type="AlphaFoldDB" id="A0A5C1Q4P8"/>
<dbReference type="EMBL" id="JBEPLS010000002">
    <property type="protein sequence ID" value="MET3603069.1"/>
    <property type="molecule type" value="Genomic_DNA"/>
</dbReference>
<organism evidence="3 4">
    <name type="scientific">Sphaerotilus sulfidivorans</name>
    <dbReference type="NCBI Taxonomy" id="639200"/>
    <lineage>
        <taxon>Bacteria</taxon>
        <taxon>Pseudomonadati</taxon>
        <taxon>Pseudomonadota</taxon>
        <taxon>Betaproteobacteria</taxon>
        <taxon>Burkholderiales</taxon>
        <taxon>Sphaerotilaceae</taxon>
        <taxon>Sphaerotilus</taxon>
    </lineage>
</organism>
<dbReference type="OrthoDB" id="5918037at2"/>
<dbReference type="InterPro" id="IPR024467">
    <property type="entry name" value="Xre/MbcA/ParS-like_toxin-bd"/>
</dbReference>
<reference evidence="3 4" key="1">
    <citation type="submission" date="2019-02" db="EMBL/GenBank/DDBJ databases">
        <title>Complete Genome Sequence and Methylome Analysis of Sphaerotilus natans subsp. sulfidivorans D-507.</title>
        <authorList>
            <person name="Fomenkov A."/>
            <person name="Gridneva E."/>
            <person name="Smolyakov D."/>
            <person name="Dubinina G."/>
            <person name="Vincze T."/>
            <person name="Grabovich M."/>
            <person name="Roberts R.J."/>
        </authorList>
    </citation>
    <scope>NUCLEOTIDE SEQUENCE [LARGE SCALE GENOMIC DNA]</scope>
    <source>
        <strain evidence="3 4">D-507</strain>
    </source>
</reference>
<dbReference type="Pfam" id="PF09722">
    <property type="entry name" value="Xre_MbcA_ParS_C"/>
    <property type="match status" value="1"/>
</dbReference>
<evidence type="ECO:0000313" key="5">
    <source>
        <dbReference type="Proteomes" id="UP001549111"/>
    </source>
</evidence>
<dbReference type="RefSeq" id="WP_149504732.1">
    <property type="nucleotide sequence ID" value="NZ_CP035708.1"/>
</dbReference>
<evidence type="ECO:0000259" key="1">
    <source>
        <dbReference type="Pfam" id="PF09722"/>
    </source>
</evidence>
<feature type="domain" description="Antitoxin Xre/MbcA/ParS-like toxin-binding" evidence="1">
    <location>
        <begin position="135"/>
        <end position="179"/>
    </location>
</feature>
<dbReference type="Proteomes" id="UP000323522">
    <property type="component" value="Chromosome"/>
</dbReference>
<evidence type="ECO:0000313" key="4">
    <source>
        <dbReference type="Proteomes" id="UP000323522"/>
    </source>
</evidence>
<reference evidence="2 5" key="2">
    <citation type="submission" date="2024-06" db="EMBL/GenBank/DDBJ databases">
        <title>Genomic Encyclopedia of Type Strains, Phase IV (KMG-IV): sequencing the most valuable type-strain genomes for metagenomic binning, comparative biology and taxonomic classification.</title>
        <authorList>
            <person name="Goeker M."/>
        </authorList>
    </citation>
    <scope>NUCLEOTIDE SEQUENCE [LARGE SCALE GENOMIC DNA]</scope>
    <source>
        <strain evidence="2 5">D-501</strain>
    </source>
</reference>
<evidence type="ECO:0000313" key="2">
    <source>
        <dbReference type="EMBL" id="MET3603069.1"/>
    </source>
</evidence>
<evidence type="ECO:0000313" key="3">
    <source>
        <dbReference type="EMBL" id="QEN02100.1"/>
    </source>
</evidence>
<protein>
    <submittedName>
        <fullName evidence="3">DUF2384 domain-containing protein</fullName>
    </submittedName>
    <submittedName>
        <fullName evidence="2">Toxin-antitoxin system antitoxin component (TIGR02293 family)</fullName>
    </submittedName>
</protein>
<dbReference type="EMBL" id="CP035708">
    <property type="protein sequence ID" value="QEN02100.1"/>
    <property type="molecule type" value="Genomic_DNA"/>
</dbReference>
<sequence length="182" mass="19199">MALATGKRTTSKGTRTIAATALGQAGGSTLAYNRSQGIDAYLKQVHEATPMQMVEMERAGVAGAFITDLSKRMELPSSRVFSMLRIPPATAARKSVAGGVVDGRAGLAAIGMIKLLRIAQDIVHDSTAAEASNFDTVKWLGQWIERPQPALGGRKPADYLDTPTGVEIVAQLLGAMRSGAYL</sequence>
<proteinExistence type="predicted"/>